<reference evidence="2 3" key="1">
    <citation type="submission" date="2022-07" db="EMBL/GenBank/DDBJ databases">
        <title>Novel species in genus Arthrobacter.</title>
        <authorList>
            <person name="Liu Y."/>
        </authorList>
    </citation>
    <scope>NUCLEOTIDE SEQUENCE [LARGE SCALE GENOMIC DNA]</scope>
    <source>
        <strain evidence="3">zg-Y859</strain>
    </source>
</reference>
<dbReference type="RefSeq" id="WP_255866524.1">
    <property type="nucleotide sequence ID" value="NZ_CP104263.1"/>
</dbReference>
<evidence type="ECO:0000313" key="3">
    <source>
        <dbReference type="Proteomes" id="UP001206924"/>
    </source>
</evidence>
<keyword evidence="1" id="KW-1133">Transmembrane helix</keyword>
<sequence length="64" mass="6769">MKDKYTVNAVMLAGVACILLATMGPLGNIAGILWLAALLFFAAAPVLAFQRHQREGGPDHGPHL</sequence>
<dbReference type="Proteomes" id="UP001206924">
    <property type="component" value="Unassembled WGS sequence"/>
</dbReference>
<dbReference type="EMBL" id="JANFLP010000018">
    <property type="protein sequence ID" value="MCQ1951499.1"/>
    <property type="molecule type" value="Genomic_DNA"/>
</dbReference>
<organism evidence="2 3">
    <name type="scientific">Arthrobacter jinronghuae</name>
    <dbReference type="NCBI Taxonomy" id="2964609"/>
    <lineage>
        <taxon>Bacteria</taxon>
        <taxon>Bacillati</taxon>
        <taxon>Actinomycetota</taxon>
        <taxon>Actinomycetes</taxon>
        <taxon>Micrococcales</taxon>
        <taxon>Micrococcaceae</taxon>
        <taxon>Arthrobacter</taxon>
    </lineage>
</organism>
<proteinExistence type="predicted"/>
<keyword evidence="1" id="KW-0812">Transmembrane</keyword>
<keyword evidence="3" id="KW-1185">Reference proteome</keyword>
<name>A0ABT1NUU3_9MICC</name>
<comment type="caution">
    <text evidence="2">The sequence shown here is derived from an EMBL/GenBank/DDBJ whole genome shotgun (WGS) entry which is preliminary data.</text>
</comment>
<protein>
    <submittedName>
        <fullName evidence="2">Uncharacterized protein</fullName>
    </submittedName>
</protein>
<accession>A0ABT1NUU3</accession>
<feature type="transmembrane region" description="Helical" evidence="1">
    <location>
        <begin position="32"/>
        <end position="49"/>
    </location>
</feature>
<gene>
    <name evidence="2" type="ORF">NNX28_16375</name>
</gene>
<feature type="transmembrane region" description="Helical" evidence="1">
    <location>
        <begin position="7"/>
        <end position="26"/>
    </location>
</feature>
<evidence type="ECO:0000313" key="2">
    <source>
        <dbReference type="EMBL" id="MCQ1951499.1"/>
    </source>
</evidence>
<evidence type="ECO:0000256" key="1">
    <source>
        <dbReference type="SAM" id="Phobius"/>
    </source>
</evidence>
<keyword evidence="1" id="KW-0472">Membrane</keyword>
<dbReference type="PROSITE" id="PS51257">
    <property type="entry name" value="PROKAR_LIPOPROTEIN"/>
    <property type="match status" value="1"/>
</dbReference>